<dbReference type="Proteomes" id="UP000307756">
    <property type="component" value="Unassembled WGS sequence"/>
</dbReference>
<sequence>MPGPLQGIRVIDITTNISGPSLTMILADMGAEIIKIEKPKIGDDSRKMGPLWGGEGVYYLHINRNKRSIVIDLKSEEGKEIVYDLVKDGDVFVENFRFGKAEQLGFGYETLKALNDELVYCSLSAYGQVGEKRHKPGYDAIAQAESGIMSINGTKDGGVARVGVSVLDQGSAMWGAIGILAALYNRTQSGKGQRVETSLFETGIFWTGYHLLAYMATGVEPVKMGTNHASFAPYGAFETKDEQIMIGISNDSLFAKLCKVLEREDWIADSRFSKNLARVQNRELLNSSIEEVLKTKSANAWIEQLENGGIPSSIILKIPSVITSPQTESTQMLIDVDHPNIENLRLPRLPVQLSETPLEITKSPPFLGEDTISILEERGVAPDTIRELVEKGVIQVHSKYVEN</sequence>
<dbReference type="InterPro" id="IPR050483">
    <property type="entry name" value="CoA-transferase_III_domain"/>
</dbReference>
<evidence type="ECO:0000313" key="3">
    <source>
        <dbReference type="Proteomes" id="UP000307756"/>
    </source>
</evidence>
<dbReference type="SUPFAM" id="SSF89796">
    <property type="entry name" value="CoA-transferase family III (CaiB/BaiF)"/>
    <property type="match status" value="1"/>
</dbReference>
<dbReference type="InterPro" id="IPR003673">
    <property type="entry name" value="CoA-Trfase_fam_III"/>
</dbReference>
<comment type="caution">
    <text evidence="2">The sequence shown here is derived from an EMBL/GenBank/DDBJ whole genome shotgun (WGS) entry which is preliminary data.</text>
</comment>
<dbReference type="Gene3D" id="3.30.1540.10">
    <property type="entry name" value="formyl-coa transferase, domain 3"/>
    <property type="match status" value="1"/>
</dbReference>
<name>A0A4U1DAF7_9BACI</name>
<dbReference type="Gene3D" id="3.40.50.10540">
    <property type="entry name" value="Crotonobetainyl-coa:carnitine coa-transferase, domain 1"/>
    <property type="match status" value="1"/>
</dbReference>
<dbReference type="RefSeq" id="WP_136830372.1">
    <property type="nucleotide sequence ID" value="NZ_SWBM01000001.1"/>
</dbReference>
<accession>A0A4U1DAF7</accession>
<dbReference type="PANTHER" id="PTHR48207:SF3">
    <property type="entry name" value="SUCCINATE--HYDROXYMETHYLGLUTARATE COA-TRANSFERASE"/>
    <property type="match status" value="1"/>
</dbReference>
<evidence type="ECO:0000313" key="2">
    <source>
        <dbReference type="EMBL" id="TKC19464.1"/>
    </source>
</evidence>
<proteinExistence type="predicted"/>
<evidence type="ECO:0000256" key="1">
    <source>
        <dbReference type="ARBA" id="ARBA00022679"/>
    </source>
</evidence>
<dbReference type="PANTHER" id="PTHR48207">
    <property type="entry name" value="SUCCINATE--HYDROXYMETHYLGLUTARATE COA-TRANSFERASE"/>
    <property type="match status" value="1"/>
</dbReference>
<protein>
    <submittedName>
        <fullName evidence="2">CoA transferase</fullName>
    </submittedName>
</protein>
<gene>
    <name evidence="2" type="ORF">FA727_07960</name>
</gene>
<dbReference type="AlphaFoldDB" id="A0A4U1DAF7"/>
<dbReference type="GO" id="GO:0008410">
    <property type="term" value="F:CoA-transferase activity"/>
    <property type="evidence" value="ECO:0007669"/>
    <property type="project" value="TreeGrafter"/>
</dbReference>
<dbReference type="EMBL" id="SWBM01000001">
    <property type="protein sequence ID" value="TKC19464.1"/>
    <property type="molecule type" value="Genomic_DNA"/>
</dbReference>
<organism evidence="2 3">
    <name type="scientific">Robertmurraya kyonggiensis</name>
    <dbReference type="NCBI Taxonomy" id="1037680"/>
    <lineage>
        <taxon>Bacteria</taxon>
        <taxon>Bacillati</taxon>
        <taxon>Bacillota</taxon>
        <taxon>Bacilli</taxon>
        <taxon>Bacillales</taxon>
        <taxon>Bacillaceae</taxon>
        <taxon>Robertmurraya</taxon>
    </lineage>
</organism>
<keyword evidence="3" id="KW-1185">Reference proteome</keyword>
<dbReference type="Pfam" id="PF02515">
    <property type="entry name" value="CoA_transf_3"/>
    <property type="match status" value="1"/>
</dbReference>
<dbReference type="InterPro" id="IPR023606">
    <property type="entry name" value="CoA-Trfase_III_dom_1_sf"/>
</dbReference>
<dbReference type="OrthoDB" id="9797653at2"/>
<keyword evidence="1 2" id="KW-0808">Transferase</keyword>
<reference evidence="2 3" key="1">
    <citation type="journal article" date="2011" name="J. Microbiol.">
        <title>Bacillus kyonggiensis sp. nov., isolated from soil of a lettuce field.</title>
        <authorList>
            <person name="Dong K."/>
            <person name="Lee S."/>
        </authorList>
    </citation>
    <scope>NUCLEOTIDE SEQUENCE [LARGE SCALE GENOMIC DNA]</scope>
    <source>
        <strain evidence="2 3">NB22</strain>
    </source>
</reference>
<dbReference type="InterPro" id="IPR044855">
    <property type="entry name" value="CoA-Trfase_III_dom3_sf"/>
</dbReference>